<proteinExistence type="inferred from homology"/>
<keyword evidence="4 8" id="KW-0812">Transmembrane</keyword>
<comment type="similarity">
    <text evidence="2 7">Belongs to the sodium:solute symporter (SSF) (TC 2.A.21) family.</text>
</comment>
<dbReference type="GO" id="GO:0005886">
    <property type="term" value="C:plasma membrane"/>
    <property type="evidence" value="ECO:0007669"/>
    <property type="project" value="TreeGrafter"/>
</dbReference>
<dbReference type="Gene3D" id="1.20.1730.10">
    <property type="entry name" value="Sodium/glucose cotransporter"/>
    <property type="match status" value="1"/>
</dbReference>
<feature type="transmembrane region" description="Helical" evidence="8">
    <location>
        <begin position="354"/>
        <end position="373"/>
    </location>
</feature>
<evidence type="ECO:0000256" key="4">
    <source>
        <dbReference type="ARBA" id="ARBA00022692"/>
    </source>
</evidence>
<evidence type="ECO:0000313" key="9">
    <source>
        <dbReference type="EMBL" id="ATW25603.1"/>
    </source>
</evidence>
<dbReference type="AlphaFoldDB" id="A0A3G1KSV1"/>
<dbReference type="Pfam" id="PF00474">
    <property type="entry name" value="SSF"/>
    <property type="match status" value="1"/>
</dbReference>
<comment type="subcellular location">
    <subcellularLocation>
        <location evidence="1">Membrane</location>
        <topology evidence="1">Multi-pass membrane protein</topology>
    </subcellularLocation>
</comment>
<dbReference type="InterPro" id="IPR050277">
    <property type="entry name" value="Sodium:Solute_Symporter"/>
</dbReference>
<evidence type="ECO:0000256" key="3">
    <source>
        <dbReference type="ARBA" id="ARBA00022448"/>
    </source>
</evidence>
<dbReference type="RefSeq" id="WP_214659325.1">
    <property type="nucleotide sequence ID" value="NZ_CP017634.1"/>
</dbReference>
<dbReference type="PANTHER" id="PTHR48086:SF7">
    <property type="entry name" value="SODIUM-SOLUTE SYMPORTER-RELATED"/>
    <property type="match status" value="1"/>
</dbReference>
<feature type="transmembrane region" description="Helical" evidence="8">
    <location>
        <begin position="6"/>
        <end position="26"/>
    </location>
</feature>
<feature type="transmembrane region" description="Helical" evidence="8">
    <location>
        <begin position="180"/>
        <end position="201"/>
    </location>
</feature>
<gene>
    <name evidence="9" type="ORF">DCMF_13295</name>
</gene>
<dbReference type="EMBL" id="CP017634">
    <property type="protein sequence ID" value="ATW25603.1"/>
    <property type="molecule type" value="Genomic_DNA"/>
</dbReference>
<dbReference type="PROSITE" id="PS50283">
    <property type="entry name" value="NA_SOLUT_SYMP_3"/>
    <property type="match status" value="1"/>
</dbReference>
<feature type="transmembrane region" description="Helical" evidence="8">
    <location>
        <begin position="119"/>
        <end position="144"/>
    </location>
</feature>
<dbReference type="KEGG" id="fwa:DCMF_13295"/>
<protein>
    <recommendedName>
        <fullName evidence="11">Sodium:solute symporter family protein</fullName>
    </recommendedName>
</protein>
<feature type="transmembrane region" description="Helical" evidence="8">
    <location>
        <begin position="296"/>
        <end position="317"/>
    </location>
</feature>
<reference evidence="9 10" key="1">
    <citation type="submission" date="2016-10" db="EMBL/GenBank/DDBJ databases">
        <title>Complete Genome Sequence of Peptococcaceae strain DCMF.</title>
        <authorList>
            <person name="Edwards R.J."/>
            <person name="Holland S.I."/>
            <person name="Deshpande N.P."/>
            <person name="Wong Y.K."/>
            <person name="Ertan H."/>
            <person name="Manefield M."/>
            <person name="Russell T.L."/>
            <person name="Lee M.J."/>
        </authorList>
    </citation>
    <scope>NUCLEOTIDE SEQUENCE [LARGE SCALE GENOMIC DNA]</scope>
    <source>
        <strain evidence="9 10">DCMF</strain>
    </source>
</reference>
<keyword evidence="3" id="KW-0813">Transport</keyword>
<feature type="transmembrane region" description="Helical" evidence="8">
    <location>
        <begin position="441"/>
        <end position="461"/>
    </location>
</feature>
<evidence type="ECO:0000313" key="10">
    <source>
        <dbReference type="Proteomes" id="UP000323521"/>
    </source>
</evidence>
<evidence type="ECO:0000256" key="7">
    <source>
        <dbReference type="RuleBase" id="RU362091"/>
    </source>
</evidence>
<feature type="transmembrane region" description="Helical" evidence="8">
    <location>
        <begin position="47"/>
        <end position="71"/>
    </location>
</feature>
<dbReference type="CDD" id="cd10322">
    <property type="entry name" value="SLC5sbd"/>
    <property type="match status" value="1"/>
</dbReference>
<feature type="transmembrane region" description="Helical" evidence="8">
    <location>
        <begin position="406"/>
        <end position="429"/>
    </location>
</feature>
<sequence>MDVKWVDFLVILLFFITIIIIGKKASDKVVRERDFFLGTKKMGRIPTALSMAANDFGGSGLVGAIGLTYLVGLSGAWWDFVSIPAFIILGLTLVGYFKRLNIRTIPELLERRYNVQTRIIAALLHLAGLTSMVTAQTSVASMVISSMTGIPPAYTILVATAVFVAYTARGGLLAVIWTDVFCYAIVMVSLLCAVILSVFHAGGMTNIVTSVPSSFWRLDQIGWMEPLAWTALVAFSYSLNQNFIQRIGAAKDEATAKFGFMYTGINYLLYGMIVALLGICAYLVSPGLSNPQMAITVIIGILPLGVKGLLMAGVLAATMSVSSSHLNAGATIFTIDIYRRLINPKADERTSLKIARISTVAIVILSILISYFMKNLINIVVFGQMLYVGCVFFPLILGLKFKWITGAAAISSIITGTVMSMISYLFIYHKSGEMIGAIHPVFVASGCSLLVLITVSLPTLIKRYQSI</sequence>
<feature type="transmembrane region" description="Helical" evidence="8">
    <location>
        <begin position="77"/>
        <end position="98"/>
    </location>
</feature>
<accession>A0A3G1KSV1</accession>
<evidence type="ECO:0008006" key="11">
    <source>
        <dbReference type="Google" id="ProtNLM"/>
    </source>
</evidence>
<evidence type="ECO:0000256" key="5">
    <source>
        <dbReference type="ARBA" id="ARBA00022989"/>
    </source>
</evidence>
<evidence type="ECO:0000256" key="8">
    <source>
        <dbReference type="SAM" id="Phobius"/>
    </source>
</evidence>
<evidence type="ECO:0000256" key="6">
    <source>
        <dbReference type="ARBA" id="ARBA00023136"/>
    </source>
</evidence>
<feature type="transmembrane region" description="Helical" evidence="8">
    <location>
        <begin position="150"/>
        <end position="168"/>
    </location>
</feature>
<evidence type="ECO:0000256" key="2">
    <source>
        <dbReference type="ARBA" id="ARBA00006434"/>
    </source>
</evidence>
<evidence type="ECO:0000256" key="1">
    <source>
        <dbReference type="ARBA" id="ARBA00004141"/>
    </source>
</evidence>
<feature type="transmembrane region" description="Helical" evidence="8">
    <location>
        <begin position="379"/>
        <end position="399"/>
    </location>
</feature>
<keyword evidence="10" id="KW-1185">Reference proteome</keyword>
<keyword evidence="6 8" id="KW-0472">Membrane</keyword>
<dbReference type="InterPro" id="IPR038377">
    <property type="entry name" value="Na/Glc_symporter_sf"/>
</dbReference>
<organism evidence="9 10">
    <name type="scientific">Formimonas warabiya</name>
    <dbReference type="NCBI Taxonomy" id="1761012"/>
    <lineage>
        <taxon>Bacteria</taxon>
        <taxon>Bacillati</taxon>
        <taxon>Bacillota</taxon>
        <taxon>Clostridia</taxon>
        <taxon>Eubacteriales</taxon>
        <taxon>Peptococcaceae</taxon>
        <taxon>Candidatus Formimonas</taxon>
    </lineage>
</organism>
<dbReference type="InterPro" id="IPR001734">
    <property type="entry name" value="Na/solute_symporter"/>
</dbReference>
<feature type="transmembrane region" description="Helical" evidence="8">
    <location>
        <begin position="221"/>
        <end position="239"/>
    </location>
</feature>
<feature type="transmembrane region" description="Helical" evidence="8">
    <location>
        <begin position="260"/>
        <end position="284"/>
    </location>
</feature>
<dbReference type="Proteomes" id="UP000323521">
    <property type="component" value="Chromosome"/>
</dbReference>
<keyword evidence="5 8" id="KW-1133">Transmembrane helix</keyword>
<dbReference type="PANTHER" id="PTHR48086">
    <property type="entry name" value="SODIUM/PROLINE SYMPORTER-RELATED"/>
    <property type="match status" value="1"/>
</dbReference>
<dbReference type="GO" id="GO:0022857">
    <property type="term" value="F:transmembrane transporter activity"/>
    <property type="evidence" value="ECO:0007669"/>
    <property type="project" value="InterPro"/>
</dbReference>
<name>A0A3G1KSV1_FORW1</name>